<evidence type="ECO:0000256" key="6">
    <source>
        <dbReference type="SAM" id="MobiDB-lite"/>
    </source>
</evidence>
<feature type="compositionally biased region" description="Polar residues" evidence="6">
    <location>
        <begin position="474"/>
        <end position="487"/>
    </location>
</feature>
<comment type="catalytic activity">
    <reaction evidence="1">
        <text>a 1,2-diacyl-sn-glycero-3-phosphate + H2O = a 1,2-diacyl-sn-glycerol + phosphate</text>
        <dbReference type="Rhea" id="RHEA:27429"/>
        <dbReference type="ChEBI" id="CHEBI:15377"/>
        <dbReference type="ChEBI" id="CHEBI:17815"/>
        <dbReference type="ChEBI" id="CHEBI:43474"/>
        <dbReference type="ChEBI" id="CHEBI:58608"/>
        <dbReference type="EC" id="3.1.3.4"/>
    </reaction>
    <physiologicalReaction direction="left-to-right" evidence="1">
        <dbReference type="Rhea" id="RHEA:27430"/>
    </physiologicalReaction>
</comment>
<feature type="domain" description="LNS2/PITP" evidence="7">
    <location>
        <begin position="750"/>
        <end position="906"/>
    </location>
</feature>
<feature type="compositionally biased region" description="Polar residues" evidence="6">
    <location>
        <begin position="337"/>
        <end position="349"/>
    </location>
</feature>
<feature type="compositionally biased region" description="Basic and acidic residues" evidence="6">
    <location>
        <begin position="305"/>
        <end position="315"/>
    </location>
</feature>
<evidence type="ECO:0000256" key="4">
    <source>
        <dbReference type="ARBA" id="ARBA00012638"/>
    </source>
</evidence>
<evidence type="ECO:0000256" key="2">
    <source>
        <dbReference type="ARBA" id="ARBA00001946"/>
    </source>
</evidence>
<feature type="compositionally biased region" description="Basic and acidic residues" evidence="6">
    <location>
        <begin position="364"/>
        <end position="376"/>
    </location>
</feature>
<dbReference type="SMART" id="SM00775">
    <property type="entry name" value="LNS2"/>
    <property type="match status" value="1"/>
</dbReference>
<name>A0ABM1MCN8_NICVS</name>
<feature type="compositionally biased region" description="Basic and acidic residues" evidence="6">
    <location>
        <begin position="212"/>
        <end position="231"/>
    </location>
</feature>
<dbReference type="SUPFAM" id="SSF56784">
    <property type="entry name" value="HAD-like"/>
    <property type="match status" value="1"/>
</dbReference>
<evidence type="ECO:0000256" key="1">
    <source>
        <dbReference type="ARBA" id="ARBA00001180"/>
    </source>
</evidence>
<comment type="similarity">
    <text evidence="3">Belongs to the lipin family.</text>
</comment>
<feature type="compositionally biased region" description="Basic residues" evidence="6">
    <location>
        <begin position="246"/>
        <end position="262"/>
    </location>
</feature>
<proteinExistence type="inferred from homology"/>
<organism evidence="8 9">
    <name type="scientific">Nicrophorus vespilloides</name>
    <name type="common">Boreal carrion beetle</name>
    <dbReference type="NCBI Taxonomy" id="110193"/>
    <lineage>
        <taxon>Eukaryota</taxon>
        <taxon>Metazoa</taxon>
        <taxon>Ecdysozoa</taxon>
        <taxon>Arthropoda</taxon>
        <taxon>Hexapoda</taxon>
        <taxon>Insecta</taxon>
        <taxon>Pterygota</taxon>
        <taxon>Neoptera</taxon>
        <taxon>Endopterygota</taxon>
        <taxon>Coleoptera</taxon>
        <taxon>Polyphaga</taxon>
        <taxon>Staphyliniformia</taxon>
        <taxon>Silphidae</taxon>
        <taxon>Nicrophorinae</taxon>
        <taxon>Nicrophorus</taxon>
    </lineage>
</organism>
<dbReference type="Pfam" id="PF04571">
    <property type="entry name" value="Lipin_N"/>
    <property type="match status" value="1"/>
</dbReference>
<evidence type="ECO:0000256" key="5">
    <source>
        <dbReference type="ARBA" id="ARBA00022801"/>
    </source>
</evidence>
<dbReference type="InterPro" id="IPR013209">
    <property type="entry name" value="LNS2"/>
</dbReference>
<evidence type="ECO:0000256" key="3">
    <source>
        <dbReference type="ARBA" id="ARBA00005476"/>
    </source>
</evidence>
<dbReference type="Proteomes" id="UP000695000">
    <property type="component" value="Unplaced"/>
</dbReference>
<feature type="region of interest" description="Disordered" evidence="6">
    <location>
        <begin position="140"/>
        <end position="160"/>
    </location>
</feature>
<dbReference type="PANTHER" id="PTHR12181:SF12">
    <property type="entry name" value="PHOSPHATIDATE PHOSPHATASE"/>
    <property type="match status" value="1"/>
</dbReference>
<protein>
    <recommendedName>
        <fullName evidence="4">phosphatidate phosphatase</fullName>
        <ecNumber evidence="4">3.1.3.4</ecNumber>
    </recommendedName>
</protein>
<feature type="compositionally biased region" description="Basic and acidic residues" evidence="6">
    <location>
        <begin position="325"/>
        <end position="335"/>
    </location>
</feature>
<feature type="compositionally biased region" description="Basic and acidic residues" evidence="6">
    <location>
        <begin position="144"/>
        <end position="160"/>
    </location>
</feature>
<dbReference type="Pfam" id="PF16876">
    <property type="entry name" value="Lipin_mid"/>
    <property type="match status" value="1"/>
</dbReference>
<sequence length="955" mass="108001">MSMFYIGRFLNNFKDFYNEINGATLTGAIDVVAVEQPDGTYNCSPFHVRFGKIGVLRSREKVVDIEINGEPRDIHMKLGESGEAFFVEEVFDTETEEIPEHLATSPIPVSHFEHLYNSKGRRRNSIDLGDKKPVLNLENQVNDYSKRRNTTDNDNEKRRGHDFIKRQIGLGNIEIGENSMEDLTLSLQSTTKESIDDLSKDNDISDTIFKMDSLDHDSKSESTTPNKEEVKILPPVSDPPSETKGAKKRRRKKSVMKKKGSQRKISNVTDTPTPTVEPNEESNTDLKGSDTNTERSSLEGSPSEAEAKEASKADENTSSVANRKVPMDPDFHFFSDTELTTGQSDSRPNTPIHIESVQSDTEFEVQKSKDDNKENEQQSQSWAWGEFPKNMSQTNTANDEKPGNNQEEQHNSMLSNMFSFMKQTKHRRRNSKTEGVYLADLSSGAIDPEVANLYFTTNSNKQNADADMDCESGNGPSLTQSPNSVEGSKSIDSDFDEQNKLAQTYMHDISLSMCGWEPEPVEDTFLRHVVAFSDLCNNPSLFESPNLVVRIRNKYYNWKVAAPIISSLIIYQRPLPQSTVDQLINIHMPSTNNAIGVSQEKEQKTESRSWMWMWRRSRNSRETTPAADLGENKGGDKEVSEEVFQSSELTALSETYELSQDALVEQAKDSGVEDEKPILLHEGVNEPVTPEGCKVNSEKCRKTLRLSSSQIKKLNLRNGMNEVVFSVTTAYQGTTRCSCHIYKWKWDDKIVISDIDGTITKSDVLGHILPIVGNDWSQTGVAQLFNKIKDNGYKLLYLSARAIGQARTTREYIKSIKQGDLYMPDGPILLNPTSLINAFHREVIEKKPEQFKISCMSDIKALFPIDSNPFYAGYGNRINDVWAYRAVGIPIVRIFTINPKGELKHELTQTFQSSYSNMSVIVDQLFPHIREAANEYSQFVYWRDPMLQLEELPEL</sequence>
<comment type="cofactor">
    <cofactor evidence="2">
        <name>Mg(2+)</name>
        <dbReference type="ChEBI" id="CHEBI:18420"/>
    </cofactor>
</comment>
<evidence type="ECO:0000313" key="8">
    <source>
        <dbReference type="Proteomes" id="UP000695000"/>
    </source>
</evidence>
<keyword evidence="5" id="KW-0378">Hydrolase</keyword>
<dbReference type="InterPro" id="IPR026058">
    <property type="entry name" value="LIPIN"/>
</dbReference>
<feature type="compositionally biased region" description="Polar residues" evidence="6">
    <location>
        <begin position="265"/>
        <end position="276"/>
    </location>
</feature>
<dbReference type="GeneID" id="108559536"/>
<feature type="region of interest" description="Disordered" evidence="6">
    <location>
        <begin position="212"/>
        <end position="409"/>
    </location>
</feature>
<evidence type="ECO:0000313" key="9">
    <source>
        <dbReference type="RefSeq" id="XP_017772338.1"/>
    </source>
</evidence>
<keyword evidence="8" id="KW-1185">Reference proteome</keyword>
<dbReference type="Pfam" id="PF08235">
    <property type="entry name" value="LNS2"/>
    <property type="match status" value="1"/>
</dbReference>
<feature type="region of interest" description="Disordered" evidence="6">
    <location>
        <begin position="618"/>
        <end position="639"/>
    </location>
</feature>
<feature type="region of interest" description="Disordered" evidence="6">
    <location>
        <begin position="464"/>
        <end position="492"/>
    </location>
</feature>
<dbReference type="InterPro" id="IPR007651">
    <property type="entry name" value="Lipin_N"/>
</dbReference>
<feature type="compositionally biased region" description="Basic and acidic residues" evidence="6">
    <location>
        <begin position="630"/>
        <end position="639"/>
    </location>
</feature>
<evidence type="ECO:0000259" key="7">
    <source>
        <dbReference type="SMART" id="SM00775"/>
    </source>
</evidence>
<dbReference type="EC" id="3.1.3.4" evidence="4"/>
<reference evidence="9" key="1">
    <citation type="submission" date="2025-08" db="UniProtKB">
        <authorList>
            <consortium name="RefSeq"/>
        </authorList>
    </citation>
    <scope>IDENTIFICATION</scope>
    <source>
        <tissue evidence="9">Whole Larva</tissue>
    </source>
</reference>
<feature type="compositionally biased region" description="Basic and acidic residues" evidence="6">
    <location>
        <begin position="398"/>
        <end position="409"/>
    </location>
</feature>
<accession>A0ABM1MCN8</accession>
<gene>
    <name evidence="9" type="primary">LOC108559536</name>
</gene>
<dbReference type="InterPro" id="IPR031703">
    <property type="entry name" value="Lipin_mid"/>
</dbReference>
<dbReference type="RefSeq" id="XP_017772338.1">
    <property type="nucleotide sequence ID" value="XM_017916849.1"/>
</dbReference>
<dbReference type="InterPro" id="IPR031315">
    <property type="entry name" value="LNS2/PITP"/>
</dbReference>
<dbReference type="PANTHER" id="PTHR12181">
    <property type="entry name" value="LIPIN"/>
    <property type="match status" value="1"/>
</dbReference>
<dbReference type="InterPro" id="IPR036412">
    <property type="entry name" value="HAD-like_sf"/>
</dbReference>